<dbReference type="PANTHER" id="PTHR44757">
    <property type="entry name" value="DIGUANYLATE CYCLASE DGCP"/>
    <property type="match status" value="1"/>
</dbReference>
<keyword evidence="6" id="KW-1185">Reference proteome</keyword>
<dbReference type="InterPro" id="IPR052155">
    <property type="entry name" value="Biofilm_reg_signaling"/>
</dbReference>
<comment type="caution">
    <text evidence="5">The sequence shown here is derived from an EMBL/GenBank/DDBJ whole genome shotgun (WGS) entry which is preliminary data.</text>
</comment>
<dbReference type="PANTHER" id="PTHR44757:SF2">
    <property type="entry name" value="BIOFILM ARCHITECTURE MAINTENANCE PROTEIN MBAA"/>
    <property type="match status" value="1"/>
</dbReference>
<dbReference type="SMART" id="SM00267">
    <property type="entry name" value="GGDEF"/>
    <property type="match status" value="1"/>
</dbReference>
<feature type="domain" description="GGDEF" evidence="4">
    <location>
        <begin position="304"/>
        <end position="436"/>
    </location>
</feature>
<reference evidence="5 6" key="1">
    <citation type="submission" date="2014-04" db="EMBL/GenBank/DDBJ databases">
        <title>Whole genome shotgun sequence of Geobacillus caldoxylosilyticus NBRC 107762.</title>
        <authorList>
            <person name="Hosoyama A."/>
            <person name="Hosoyama Y."/>
            <person name="Katano-Makiyama Y."/>
            <person name="Tsuchikane K."/>
            <person name="Ohji S."/>
            <person name="Ichikawa N."/>
            <person name="Yamazoe A."/>
            <person name="Fujita N."/>
        </authorList>
    </citation>
    <scope>NUCLEOTIDE SEQUENCE [LARGE SCALE GENOMIC DNA]</scope>
    <source>
        <strain evidence="5 6">NBRC 107762</strain>
    </source>
</reference>
<gene>
    <name evidence="5" type="ORF">GCA01S_047_00480</name>
</gene>
<dbReference type="OrthoDB" id="9759607at2"/>
<sequence>MNQNQSLSDESFRRLDILSNVFNAIRDMIFVTEVDGDSFRYILANEAACKAVGGGETIYGKRLEDVLSPEQVSSIKPKYQQAAETKSVVVYEDMITTPDGTIVCETVLTPVCAENEPCRIIVAVMRDITERKKREHELQKMKQRLKASEERYRKLVEFLLEAIIVFNREGRIIYVNIAAVKLLGAKQKKDIVGNFIWKFLYNKAQAPKKMRQHWQKALGVQSPFIEELLRLDGKMIYSEVLLSSIEYGGEPAIQGIFRDVTERINYERQLEFLAFHDPLTGLPNRRLFLDIVSQSIEEAKQTKKGLAVMYLDMDHFKDVNDTLGHDIGDQLLKRFAKRLKENIGTNAVPCRIGGDEFLVLFKDIKKRADIEKLVRRLYKNIQEPYKIKEHEIKVTISIGIAVYPADGTTPKELIRRADQALYEAKIERNSYRFYIQ</sequence>
<dbReference type="PROSITE" id="PS50112">
    <property type="entry name" value="PAS"/>
    <property type="match status" value="1"/>
</dbReference>
<dbReference type="SUPFAM" id="SSF55073">
    <property type="entry name" value="Nucleotide cyclase"/>
    <property type="match status" value="1"/>
</dbReference>
<dbReference type="EMBL" id="BAWO01000047">
    <property type="protein sequence ID" value="GAJ40625.1"/>
    <property type="molecule type" value="Genomic_DNA"/>
</dbReference>
<dbReference type="Gene3D" id="3.30.450.20">
    <property type="entry name" value="PAS domain"/>
    <property type="match status" value="2"/>
</dbReference>
<dbReference type="InterPro" id="IPR013656">
    <property type="entry name" value="PAS_4"/>
</dbReference>
<evidence type="ECO:0000259" key="2">
    <source>
        <dbReference type="PROSITE" id="PS50112"/>
    </source>
</evidence>
<dbReference type="SMART" id="SM00086">
    <property type="entry name" value="PAC"/>
    <property type="match status" value="2"/>
</dbReference>
<dbReference type="Proteomes" id="UP000023561">
    <property type="component" value="Unassembled WGS sequence"/>
</dbReference>
<dbReference type="InterPro" id="IPR043128">
    <property type="entry name" value="Rev_trsase/Diguanyl_cyclase"/>
</dbReference>
<feature type="coiled-coil region" evidence="1">
    <location>
        <begin position="131"/>
        <end position="158"/>
    </location>
</feature>
<keyword evidence="1" id="KW-0175">Coiled coil</keyword>
<dbReference type="InterPro" id="IPR029787">
    <property type="entry name" value="Nucleotide_cyclase"/>
</dbReference>
<proteinExistence type="predicted"/>
<dbReference type="SUPFAM" id="SSF55785">
    <property type="entry name" value="PYP-like sensor domain (PAS domain)"/>
    <property type="match status" value="2"/>
</dbReference>
<dbReference type="AlphaFoldDB" id="A0A023DH69"/>
<dbReference type="Pfam" id="PF13426">
    <property type="entry name" value="PAS_9"/>
    <property type="match status" value="1"/>
</dbReference>
<dbReference type="NCBIfam" id="TIGR00229">
    <property type="entry name" value="sensory_box"/>
    <property type="match status" value="2"/>
</dbReference>
<dbReference type="Pfam" id="PF08448">
    <property type="entry name" value="PAS_4"/>
    <property type="match status" value="1"/>
</dbReference>
<feature type="domain" description="PAC" evidence="3">
    <location>
        <begin position="89"/>
        <end position="140"/>
    </location>
</feature>
<dbReference type="Pfam" id="PF00990">
    <property type="entry name" value="GGDEF"/>
    <property type="match status" value="1"/>
</dbReference>
<dbReference type="FunFam" id="3.30.70.270:FF:000001">
    <property type="entry name" value="Diguanylate cyclase domain protein"/>
    <property type="match status" value="1"/>
</dbReference>
<dbReference type="NCBIfam" id="TIGR00254">
    <property type="entry name" value="GGDEF"/>
    <property type="match status" value="1"/>
</dbReference>
<dbReference type="InterPro" id="IPR035965">
    <property type="entry name" value="PAS-like_dom_sf"/>
</dbReference>
<feature type="domain" description="PAS" evidence="2">
    <location>
        <begin position="148"/>
        <end position="184"/>
    </location>
</feature>
<evidence type="ECO:0000259" key="4">
    <source>
        <dbReference type="PROSITE" id="PS50887"/>
    </source>
</evidence>
<organism evidence="5 6">
    <name type="scientific">Parageobacillus caldoxylosilyticus NBRC 107762</name>
    <dbReference type="NCBI Taxonomy" id="1220594"/>
    <lineage>
        <taxon>Bacteria</taxon>
        <taxon>Bacillati</taxon>
        <taxon>Bacillota</taxon>
        <taxon>Bacilli</taxon>
        <taxon>Bacillales</taxon>
        <taxon>Anoxybacillaceae</taxon>
        <taxon>Saccharococcus</taxon>
    </lineage>
</organism>
<evidence type="ECO:0000259" key="3">
    <source>
        <dbReference type="PROSITE" id="PS50113"/>
    </source>
</evidence>
<dbReference type="SMART" id="SM00091">
    <property type="entry name" value="PAS"/>
    <property type="match status" value="2"/>
</dbReference>
<name>A0A023DH69_9BACL</name>
<evidence type="ECO:0000313" key="6">
    <source>
        <dbReference type="Proteomes" id="UP000023561"/>
    </source>
</evidence>
<evidence type="ECO:0000256" key="1">
    <source>
        <dbReference type="SAM" id="Coils"/>
    </source>
</evidence>
<dbReference type="InterPro" id="IPR000160">
    <property type="entry name" value="GGDEF_dom"/>
</dbReference>
<accession>A0A023DH69</accession>
<dbReference type="InterPro" id="IPR001610">
    <property type="entry name" value="PAC"/>
</dbReference>
<dbReference type="InterPro" id="IPR000700">
    <property type="entry name" value="PAS-assoc_C"/>
</dbReference>
<dbReference type="CDD" id="cd01949">
    <property type="entry name" value="GGDEF"/>
    <property type="match status" value="1"/>
</dbReference>
<dbReference type="InterPro" id="IPR000014">
    <property type="entry name" value="PAS"/>
</dbReference>
<dbReference type="Gene3D" id="3.30.70.270">
    <property type="match status" value="1"/>
</dbReference>
<dbReference type="PROSITE" id="PS50887">
    <property type="entry name" value="GGDEF"/>
    <property type="match status" value="1"/>
</dbReference>
<dbReference type="PROSITE" id="PS50113">
    <property type="entry name" value="PAC"/>
    <property type="match status" value="1"/>
</dbReference>
<dbReference type="RefSeq" id="WP_042410488.1">
    <property type="nucleotide sequence ID" value="NZ_BAWO01000047.1"/>
</dbReference>
<protein>
    <submittedName>
        <fullName evidence="5">Putative signaling protein</fullName>
    </submittedName>
</protein>
<evidence type="ECO:0000313" key="5">
    <source>
        <dbReference type="EMBL" id="GAJ40625.1"/>
    </source>
</evidence>
<dbReference type="CDD" id="cd00130">
    <property type="entry name" value="PAS"/>
    <property type="match status" value="1"/>
</dbReference>